<dbReference type="PANTHER" id="PTHR46018">
    <property type="entry name" value="ZINC PHOSPHODIESTERASE ELAC PROTEIN 1"/>
    <property type="match status" value="1"/>
</dbReference>
<dbReference type="Pfam" id="PF12706">
    <property type="entry name" value="Lactamase_B_2"/>
    <property type="match status" value="1"/>
</dbReference>
<dbReference type="OrthoDB" id="9803916at2"/>
<proteinExistence type="predicted"/>
<dbReference type="RefSeq" id="WP_146977150.1">
    <property type="nucleotide sequence ID" value="NZ_VOSL01000144.1"/>
</dbReference>
<dbReference type="InterPro" id="IPR036866">
    <property type="entry name" value="RibonucZ/Hydroxyglut_hydro"/>
</dbReference>
<dbReference type="Gene3D" id="3.60.15.10">
    <property type="entry name" value="Ribonuclease Z/Hydroxyacylglutathione hydrolase-like"/>
    <property type="match status" value="1"/>
</dbReference>
<dbReference type="Proteomes" id="UP000321046">
    <property type="component" value="Unassembled WGS sequence"/>
</dbReference>
<dbReference type="CDD" id="cd07715">
    <property type="entry name" value="TaR3-like_MBL-fold"/>
    <property type="match status" value="1"/>
</dbReference>
<keyword evidence="2" id="KW-0378">Hydrolase</keyword>
<accession>A0A5C6WU40</accession>
<dbReference type="GO" id="GO:0042781">
    <property type="term" value="F:3'-tRNA processing endoribonuclease activity"/>
    <property type="evidence" value="ECO:0007669"/>
    <property type="project" value="TreeGrafter"/>
</dbReference>
<reference evidence="2 3" key="1">
    <citation type="submission" date="2019-08" db="EMBL/GenBank/DDBJ databases">
        <title>Bradymonadales sp. TMQ2.</title>
        <authorList>
            <person name="Liang Q."/>
        </authorList>
    </citation>
    <scope>NUCLEOTIDE SEQUENCE [LARGE SCALE GENOMIC DNA]</scope>
    <source>
        <strain evidence="2 3">TMQ2</strain>
    </source>
</reference>
<sequence>MTSDVSVTIHGSRGSYPVCGQEFTRYGGNTSCVSFRAGQRQIIFDAGSGIIEYGRALVKEAFANKRPIHTSIFVSHTHFDHLIGLPYFPPVYIPDATLHLFGPRYGSQQSFEETIHDLIRSPYYPVALNEMTALKHFYDIGEVDRVYFLHDRPEPLLVRATHPSQAHLLPDPEQVELEVHCLRGYNHPKSGVNMYKVIAGSKTFVYATDTEGYVHGDRRLAEFARGADLIVHDAMYTEAHYTSMPAPTQGYGHSTVAIAAELARQAQAKRLCLFHHDPKSTDDDLDAIDALGKSLFAESFAARDGLTIAL</sequence>
<protein>
    <submittedName>
        <fullName evidence="2">MBL fold metallo-hydrolase</fullName>
    </submittedName>
</protein>
<comment type="caution">
    <text evidence="2">The sequence shown here is derived from an EMBL/GenBank/DDBJ whole genome shotgun (WGS) entry which is preliminary data.</text>
</comment>
<dbReference type="InterPro" id="IPR001279">
    <property type="entry name" value="Metallo-B-lactamas"/>
</dbReference>
<dbReference type="AlphaFoldDB" id="A0A5C6WU40"/>
<dbReference type="EMBL" id="VOSL01000144">
    <property type="protein sequence ID" value="TXD31877.1"/>
    <property type="molecule type" value="Genomic_DNA"/>
</dbReference>
<name>A0A5C6WU40_9DELT</name>
<gene>
    <name evidence="2" type="ORF">FRC96_19805</name>
</gene>
<evidence type="ECO:0000313" key="3">
    <source>
        <dbReference type="Proteomes" id="UP000321046"/>
    </source>
</evidence>
<dbReference type="PANTHER" id="PTHR46018:SF3">
    <property type="entry name" value="ARYLSULFATASE"/>
    <property type="match status" value="1"/>
</dbReference>
<evidence type="ECO:0000313" key="2">
    <source>
        <dbReference type="EMBL" id="TXD31877.1"/>
    </source>
</evidence>
<organism evidence="2 3">
    <name type="scientific">Lujinxingia vulgaris</name>
    <dbReference type="NCBI Taxonomy" id="2600176"/>
    <lineage>
        <taxon>Bacteria</taxon>
        <taxon>Deltaproteobacteria</taxon>
        <taxon>Bradymonadales</taxon>
        <taxon>Lujinxingiaceae</taxon>
        <taxon>Lujinxingia</taxon>
    </lineage>
</organism>
<evidence type="ECO:0000259" key="1">
    <source>
        <dbReference type="Pfam" id="PF12706"/>
    </source>
</evidence>
<feature type="domain" description="Metallo-beta-lactamase" evidence="1">
    <location>
        <begin position="40"/>
        <end position="276"/>
    </location>
</feature>
<dbReference type="SUPFAM" id="SSF56281">
    <property type="entry name" value="Metallo-hydrolase/oxidoreductase"/>
    <property type="match status" value="1"/>
</dbReference>